<gene>
    <name evidence="2" type="ORF">WMO25_15455</name>
</gene>
<organism evidence="2 3">
    <name type="scientific">Coprococcus intestinihominis</name>
    <dbReference type="NCBI Taxonomy" id="3133154"/>
    <lineage>
        <taxon>Bacteria</taxon>
        <taxon>Bacillati</taxon>
        <taxon>Bacillota</taxon>
        <taxon>Clostridia</taxon>
        <taxon>Lachnospirales</taxon>
        <taxon>Lachnospiraceae</taxon>
        <taxon>Coprococcus</taxon>
    </lineage>
</organism>
<sequence length="275" mass="32509">MDSETLRKVQLVQLEIAKEISRVCDENGIKYFLTGGTLLGAVRHGGFIPWDDDLDIGMFRQDYEKFLEIAPVSLREQYRIIDWKSDQSYPHPMGKVIKKGTLYKESKRKDQGEQGIWVDVFPYDNIPNLNNDFQARIFKLKILRGLVRAKCNYQTWHSEDGVIWSKYIKNLPFRVVSVFMKKENLIKKYEAISTINNNKECKFVFENGPENYSEWCFKKEIFSNLVERDFENCKFLIPEKYHEYLRAAYGDYMVLPPIEKRENQHLIVEVSFGDE</sequence>
<protein>
    <submittedName>
        <fullName evidence="2">LicD family protein</fullName>
    </submittedName>
</protein>
<dbReference type="InterPro" id="IPR007074">
    <property type="entry name" value="LicD/FKTN/FKRP_NTP_transf"/>
</dbReference>
<dbReference type="RefSeq" id="WP_349086072.1">
    <property type="nucleotide sequence ID" value="NZ_JBBMEK010000274.1"/>
</dbReference>
<evidence type="ECO:0000313" key="2">
    <source>
        <dbReference type="EMBL" id="MEQ2366460.1"/>
    </source>
</evidence>
<comment type="caution">
    <text evidence="2">The sequence shown here is derived from an EMBL/GenBank/DDBJ whole genome shotgun (WGS) entry which is preliminary data.</text>
</comment>
<dbReference type="Pfam" id="PF04991">
    <property type="entry name" value="LicD"/>
    <property type="match status" value="1"/>
</dbReference>
<dbReference type="Proteomes" id="UP001469749">
    <property type="component" value="Unassembled WGS sequence"/>
</dbReference>
<name>A0ABV1B7R6_9FIRM</name>
<keyword evidence="3" id="KW-1185">Reference proteome</keyword>
<dbReference type="InterPro" id="IPR052942">
    <property type="entry name" value="LPS_cholinephosphotransferase"/>
</dbReference>
<feature type="domain" description="LicD/FKTN/FKRP nucleotidyltransferase" evidence="1">
    <location>
        <begin position="24"/>
        <end position="250"/>
    </location>
</feature>
<accession>A0ABV1B7R6</accession>
<dbReference type="PANTHER" id="PTHR43404">
    <property type="entry name" value="LIPOPOLYSACCHARIDE CHOLINEPHOSPHOTRANSFERASE LICD"/>
    <property type="match status" value="1"/>
</dbReference>
<evidence type="ECO:0000313" key="3">
    <source>
        <dbReference type="Proteomes" id="UP001469749"/>
    </source>
</evidence>
<evidence type="ECO:0000259" key="1">
    <source>
        <dbReference type="Pfam" id="PF04991"/>
    </source>
</evidence>
<dbReference type="PANTHER" id="PTHR43404:SF2">
    <property type="entry name" value="LIPOPOLYSACCHARIDE CHOLINEPHOSPHOTRANSFERASE LICD"/>
    <property type="match status" value="1"/>
</dbReference>
<proteinExistence type="predicted"/>
<reference evidence="2 3" key="1">
    <citation type="submission" date="2024-03" db="EMBL/GenBank/DDBJ databases">
        <title>Human intestinal bacterial collection.</title>
        <authorList>
            <person name="Pauvert C."/>
            <person name="Hitch T.C.A."/>
            <person name="Clavel T."/>
        </authorList>
    </citation>
    <scope>NUCLEOTIDE SEQUENCE [LARGE SCALE GENOMIC DNA]</scope>
    <source>
        <strain evidence="2 3">CLA-AA-H190</strain>
    </source>
</reference>
<dbReference type="EMBL" id="JBBMEK010000274">
    <property type="protein sequence ID" value="MEQ2366460.1"/>
    <property type="molecule type" value="Genomic_DNA"/>
</dbReference>